<evidence type="ECO:0000313" key="1">
    <source>
        <dbReference type="EMBL" id="KAF7273496.1"/>
    </source>
</evidence>
<dbReference type="AlphaFoldDB" id="A0A834M9M3"/>
<proteinExistence type="predicted"/>
<sequence>GGVVMVAAVAATAAVRPYHCGRPNNKKIDGCCLAAPTTPINPRWRLFVIVFGLANRTATGIEQTCRFGIFFKLAHFVDLRFGPSSHLQDPNFKISSSTTDARFCNRLAHAGGAEVTRGRPVGPRVELKLIYENIRPAGRRHKHAVAAVKRPLGGARVAEKCFKKIAPRG</sequence>
<name>A0A834M9M3_RHYFE</name>
<protein>
    <submittedName>
        <fullName evidence="1">Uncharacterized protein</fullName>
    </submittedName>
</protein>
<feature type="non-terminal residue" evidence="1">
    <location>
        <position position="1"/>
    </location>
</feature>
<comment type="caution">
    <text evidence="1">The sequence shown here is derived from an EMBL/GenBank/DDBJ whole genome shotgun (WGS) entry which is preliminary data.</text>
</comment>
<dbReference type="Proteomes" id="UP000625711">
    <property type="component" value="Unassembled WGS sequence"/>
</dbReference>
<evidence type="ECO:0000313" key="2">
    <source>
        <dbReference type="Proteomes" id="UP000625711"/>
    </source>
</evidence>
<keyword evidence="2" id="KW-1185">Reference proteome</keyword>
<organism evidence="1 2">
    <name type="scientific">Rhynchophorus ferrugineus</name>
    <name type="common">Red palm weevil</name>
    <name type="synonym">Curculio ferrugineus</name>
    <dbReference type="NCBI Taxonomy" id="354439"/>
    <lineage>
        <taxon>Eukaryota</taxon>
        <taxon>Metazoa</taxon>
        <taxon>Ecdysozoa</taxon>
        <taxon>Arthropoda</taxon>
        <taxon>Hexapoda</taxon>
        <taxon>Insecta</taxon>
        <taxon>Pterygota</taxon>
        <taxon>Neoptera</taxon>
        <taxon>Endopterygota</taxon>
        <taxon>Coleoptera</taxon>
        <taxon>Polyphaga</taxon>
        <taxon>Cucujiformia</taxon>
        <taxon>Curculionidae</taxon>
        <taxon>Dryophthorinae</taxon>
        <taxon>Rhynchophorus</taxon>
    </lineage>
</organism>
<gene>
    <name evidence="1" type="ORF">GWI33_013796</name>
</gene>
<accession>A0A834M9M3</accession>
<dbReference type="EMBL" id="JAACXV010013393">
    <property type="protein sequence ID" value="KAF7273496.1"/>
    <property type="molecule type" value="Genomic_DNA"/>
</dbReference>
<reference evidence="1" key="1">
    <citation type="submission" date="2020-08" db="EMBL/GenBank/DDBJ databases">
        <title>Genome sequencing and assembly of the red palm weevil Rhynchophorus ferrugineus.</title>
        <authorList>
            <person name="Dias G.B."/>
            <person name="Bergman C.M."/>
            <person name="Manee M."/>
        </authorList>
    </citation>
    <scope>NUCLEOTIDE SEQUENCE</scope>
    <source>
        <strain evidence="1">AA-2017</strain>
        <tissue evidence="1">Whole larva</tissue>
    </source>
</reference>